<dbReference type="PATRIC" id="fig|452652.3.peg.2566"/>
<evidence type="ECO:0000313" key="1">
    <source>
        <dbReference type="EMBL" id="BAJ28374.1"/>
    </source>
</evidence>
<dbReference type="HOGENOM" id="CLU_1882973_0_0_11"/>
<organism evidence="1 2">
    <name type="scientific">Kitasatospora setae (strain ATCC 33774 / DSM 43861 / JCM 3304 / KCC A-0304 / NBRC 14216 / KM-6054)</name>
    <name type="common">Streptomyces setae</name>
    <dbReference type="NCBI Taxonomy" id="452652"/>
    <lineage>
        <taxon>Bacteria</taxon>
        <taxon>Bacillati</taxon>
        <taxon>Actinomycetota</taxon>
        <taxon>Actinomycetes</taxon>
        <taxon>Kitasatosporales</taxon>
        <taxon>Streptomycetaceae</taxon>
        <taxon>Kitasatospora</taxon>
    </lineage>
</organism>
<dbReference type="eggNOG" id="ENOG5030QPW">
    <property type="taxonomic scope" value="Bacteria"/>
</dbReference>
<reference evidence="1 2" key="1">
    <citation type="journal article" date="2010" name="DNA Res.">
        <title>Genome sequence of Kitasatospora setae NBRC 14216T: an evolutionary snapshot of the family Streptomycetaceae.</title>
        <authorList>
            <person name="Ichikawa N."/>
            <person name="Oguchi A."/>
            <person name="Ikeda H."/>
            <person name="Ishikawa J."/>
            <person name="Kitani S."/>
            <person name="Watanabe Y."/>
            <person name="Nakamura S."/>
            <person name="Katano Y."/>
            <person name="Kishi E."/>
            <person name="Sasagawa M."/>
            <person name="Ankai A."/>
            <person name="Fukui S."/>
            <person name="Hashimoto Y."/>
            <person name="Kamata S."/>
            <person name="Otoguro M."/>
            <person name="Tanikawa S."/>
            <person name="Nihira T."/>
            <person name="Horinouchi S."/>
            <person name="Ohnishi Y."/>
            <person name="Hayakawa M."/>
            <person name="Kuzuyama T."/>
            <person name="Arisawa A."/>
            <person name="Nomoto F."/>
            <person name="Miura H."/>
            <person name="Takahashi Y."/>
            <person name="Fujita N."/>
        </authorList>
    </citation>
    <scope>NUCLEOTIDE SEQUENCE [LARGE SCALE GENOMIC DNA]</scope>
    <source>
        <strain evidence="2">ATCC 33774 / DSM 43861 / JCM 3304 / KCC A-0304 / NBRC 14216 / KM-6054</strain>
    </source>
</reference>
<protein>
    <recommendedName>
        <fullName evidence="3">Proteinase inhibitor I42 chagasin domain-containing protein</fullName>
    </recommendedName>
</protein>
<evidence type="ECO:0008006" key="3">
    <source>
        <dbReference type="Google" id="ProtNLM"/>
    </source>
</evidence>
<dbReference type="EMBL" id="AP010968">
    <property type="protein sequence ID" value="BAJ28374.1"/>
    <property type="molecule type" value="Genomic_DNA"/>
</dbReference>
<gene>
    <name evidence="1" type="ordered locus">KSE_25610</name>
</gene>
<dbReference type="KEGG" id="ksk:KSE_25610"/>
<keyword evidence="2" id="KW-1185">Reference proteome</keyword>
<dbReference type="STRING" id="452652.KSE_25610"/>
<dbReference type="Proteomes" id="UP000007076">
    <property type="component" value="Chromosome"/>
</dbReference>
<dbReference type="AlphaFoldDB" id="E4NAZ3"/>
<dbReference type="RefSeq" id="WP_014135688.1">
    <property type="nucleotide sequence ID" value="NC_016109.1"/>
</dbReference>
<name>E4NAZ3_KITSK</name>
<sequence>MRGEALWAAVLALVLAVPVWGPRWQANHGRVFASDTPVIAVRSGQVFSLHWSLSVDPGMYHRPAQPPPDPAVVVFTGIDRTHGDPALAGYAGELYLVFRAEGRGTTELTVDNCQADCGGSLDNFRERRTYRIVVR</sequence>
<evidence type="ECO:0000313" key="2">
    <source>
        <dbReference type="Proteomes" id="UP000007076"/>
    </source>
</evidence>
<accession>E4NAZ3</accession>
<proteinExistence type="predicted"/>